<dbReference type="KEGG" id="cput:CONPUDRAFT_63241"/>
<dbReference type="OrthoDB" id="3218065at2759"/>
<evidence type="ECO:0000313" key="2">
    <source>
        <dbReference type="EMBL" id="EIW76870.1"/>
    </source>
</evidence>
<protein>
    <recommendedName>
        <fullName evidence="4">DDE-1 domain-containing protein</fullName>
    </recommendedName>
</protein>
<evidence type="ECO:0000313" key="3">
    <source>
        <dbReference type="Proteomes" id="UP000053558"/>
    </source>
</evidence>
<accession>A0A5M3MDC5</accession>
<organism evidence="2 3">
    <name type="scientific">Coniophora puteana (strain RWD-64-598)</name>
    <name type="common">Brown rot fungus</name>
    <dbReference type="NCBI Taxonomy" id="741705"/>
    <lineage>
        <taxon>Eukaryota</taxon>
        <taxon>Fungi</taxon>
        <taxon>Dikarya</taxon>
        <taxon>Basidiomycota</taxon>
        <taxon>Agaricomycotina</taxon>
        <taxon>Agaricomycetes</taxon>
        <taxon>Agaricomycetidae</taxon>
        <taxon>Boletales</taxon>
        <taxon>Coniophorineae</taxon>
        <taxon>Coniophoraceae</taxon>
        <taxon>Coniophora</taxon>
    </lineage>
</organism>
<proteinExistence type="predicted"/>
<dbReference type="AlphaFoldDB" id="A0A5M3MDC5"/>
<dbReference type="PANTHER" id="PTHR35871">
    <property type="entry name" value="EXPRESSED PROTEIN"/>
    <property type="match status" value="1"/>
</dbReference>
<keyword evidence="3" id="KW-1185">Reference proteome</keyword>
<dbReference type="RefSeq" id="XP_007772870.1">
    <property type="nucleotide sequence ID" value="XM_007774680.1"/>
</dbReference>
<comment type="caution">
    <text evidence="2">The sequence shown here is derived from an EMBL/GenBank/DDBJ whole genome shotgun (WGS) entry which is preliminary data.</text>
</comment>
<dbReference type="PANTHER" id="PTHR35871:SF1">
    <property type="entry name" value="CXC1-LIKE CYSTEINE CLUSTER ASSOCIATED WITH KDZ TRANSPOSASES DOMAIN-CONTAINING PROTEIN"/>
    <property type="match status" value="1"/>
</dbReference>
<dbReference type="Proteomes" id="UP000053558">
    <property type="component" value="Unassembled WGS sequence"/>
</dbReference>
<dbReference type="GeneID" id="19208288"/>
<feature type="region of interest" description="Disordered" evidence="1">
    <location>
        <begin position="1"/>
        <end position="60"/>
    </location>
</feature>
<dbReference type="OMA" id="NYEGYWN"/>
<gene>
    <name evidence="2" type="ORF">CONPUDRAFT_63241</name>
</gene>
<evidence type="ECO:0008006" key="4">
    <source>
        <dbReference type="Google" id="ProtNLM"/>
    </source>
</evidence>
<reference evidence="3" key="1">
    <citation type="journal article" date="2012" name="Science">
        <title>The Paleozoic origin of enzymatic lignin decomposition reconstructed from 31 fungal genomes.</title>
        <authorList>
            <person name="Floudas D."/>
            <person name="Binder M."/>
            <person name="Riley R."/>
            <person name="Barry K."/>
            <person name="Blanchette R.A."/>
            <person name="Henrissat B."/>
            <person name="Martinez A.T."/>
            <person name="Otillar R."/>
            <person name="Spatafora J.W."/>
            <person name="Yadav J.S."/>
            <person name="Aerts A."/>
            <person name="Benoit I."/>
            <person name="Boyd A."/>
            <person name="Carlson A."/>
            <person name="Copeland A."/>
            <person name="Coutinho P.M."/>
            <person name="de Vries R.P."/>
            <person name="Ferreira P."/>
            <person name="Findley K."/>
            <person name="Foster B."/>
            <person name="Gaskell J."/>
            <person name="Glotzer D."/>
            <person name="Gorecki P."/>
            <person name="Heitman J."/>
            <person name="Hesse C."/>
            <person name="Hori C."/>
            <person name="Igarashi K."/>
            <person name="Jurgens J.A."/>
            <person name="Kallen N."/>
            <person name="Kersten P."/>
            <person name="Kohler A."/>
            <person name="Kuees U."/>
            <person name="Kumar T.K.A."/>
            <person name="Kuo A."/>
            <person name="LaButti K."/>
            <person name="Larrondo L.F."/>
            <person name="Lindquist E."/>
            <person name="Ling A."/>
            <person name="Lombard V."/>
            <person name="Lucas S."/>
            <person name="Lundell T."/>
            <person name="Martin R."/>
            <person name="McLaughlin D.J."/>
            <person name="Morgenstern I."/>
            <person name="Morin E."/>
            <person name="Murat C."/>
            <person name="Nagy L.G."/>
            <person name="Nolan M."/>
            <person name="Ohm R.A."/>
            <person name="Patyshakuliyeva A."/>
            <person name="Rokas A."/>
            <person name="Ruiz-Duenas F.J."/>
            <person name="Sabat G."/>
            <person name="Salamov A."/>
            <person name="Samejima M."/>
            <person name="Schmutz J."/>
            <person name="Slot J.C."/>
            <person name="St John F."/>
            <person name="Stenlid J."/>
            <person name="Sun H."/>
            <person name="Sun S."/>
            <person name="Syed K."/>
            <person name="Tsang A."/>
            <person name="Wiebenga A."/>
            <person name="Young D."/>
            <person name="Pisabarro A."/>
            <person name="Eastwood D.C."/>
            <person name="Martin F."/>
            <person name="Cullen D."/>
            <person name="Grigoriev I.V."/>
            <person name="Hibbett D.S."/>
        </authorList>
    </citation>
    <scope>NUCLEOTIDE SEQUENCE [LARGE SCALE GENOMIC DNA]</scope>
    <source>
        <strain evidence="3">RWD-64-598 SS2</strain>
    </source>
</reference>
<dbReference type="EMBL" id="JH711585">
    <property type="protein sequence ID" value="EIW76870.1"/>
    <property type="molecule type" value="Genomic_DNA"/>
</dbReference>
<sequence length="500" mass="56318">MDSDTFEDSLDDEDEDGIALESVPSSGYPGPSACPPPLPTAPAIEPDAQSPPRKRSRLAVPVREARIKAQEKRFQERQEALDLITASIKSRKIHFEGGSTGLQARRAGAIESCLFMIVKNGRTLTDASERAAESQHFSAKWGGRMVRGWVAAWVKSRELPKSAWGQHTKSASLLEDPSICAELSAYVRTNKWSMNPGKLQKLLNQELPPNEAHAYASKLVTNEIPLAVKNYLEERVLPRLHRKARQDGLSISTARRFLHKFGFQYTNDSHTKNWGLEGEQPLKKKGPGRGTHQSDFICSTVGWMAEASQSLEYGKNYEGYWNAELLVKQVKEKFIPAFEKLHGPGYKALVMFDHSQGHLSYAIDALVANRMNLRPGGKQAVMRPGWFLKDGEKIPQCMNFPPDHSQFPTQPKGMQAKYLRDHTDYTFNSLKKNMPKALASVKIETIRRWEHRMWRWIEAYSDGLSVKAAQSKVKEFSSKRYTSHRRIPDTLASALDETGA</sequence>
<name>A0A5M3MDC5_CONPW</name>
<feature type="compositionally biased region" description="Acidic residues" evidence="1">
    <location>
        <begin position="1"/>
        <end position="18"/>
    </location>
</feature>
<evidence type="ECO:0000256" key="1">
    <source>
        <dbReference type="SAM" id="MobiDB-lite"/>
    </source>
</evidence>